<sequence>MLQDENQKEKDPHILNEQEHKPVHLQDQINCLEVKVSEQEKLLKEQGEQLLKLNSQLSAFNQEVRMVNQLKAQMDVFETNLTVEKEASIKKIENLTQELNELRAIVSLNSACGSDIDYAYEAVTAKEEPKTDCTKSDIMLCPICLLGFSDMHSLELHVNNCLDKAID</sequence>
<proteinExistence type="predicted"/>
<organism evidence="2 3">
    <name type="scientific">Caerostris extrusa</name>
    <name type="common">Bark spider</name>
    <name type="synonym">Caerostris bankana</name>
    <dbReference type="NCBI Taxonomy" id="172846"/>
    <lineage>
        <taxon>Eukaryota</taxon>
        <taxon>Metazoa</taxon>
        <taxon>Ecdysozoa</taxon>
        <taxon>Arthropoda</taxon>
        <taxon>Chelicerata</taxon>
        <taxon>Arachnida</taxon>
        <taxon>Araneae</taxon>
        <taxon>Araneomorphae</taxon>
        <taxon>Entelegynae</taxon>
        <taxon>Araneoidea</taxon>
        <taxon>Araneidae</taxon>
        <taxon>Caerostris</taxon>
    </lineage>
</organism>
<comment type="caution">
    <text evidence="2">The sequence shown here is derived from an EMBL/GenBank/DDBJ whole genome shotgun (WGS) entry which is preliminary data.</text>
</comment>
<evidence type="ECO:0000313" key="3">
    <source>
        <dbReference type="Proteomes" id="UP001054945"/>
    </source>
</evidence>
<feature type="coiled-coil region" evidence="1">
    <location>
        <begin position="29"/>
        <end position="105"/>
    </location>
</feature>
<evidence type="ECO:0000256" key="1">
    <source>
        <dbReference type="SAM" id="Coils"/>
    </source>
</evidence>
<keyword evidence="1" id="KW-0175">Coiled coil</keyword>
<dbReference type="AlphaFoldDB" id="A0AAV4XUD6"/>
<protein>
    <recommendedName>
        <fullName evidence="4">UBZ1-type domain-containing protein</fullName>
    </recommendedName>
</protein>
<evidence type="ECO:0000313" key="2">
    <source>
        <dbReference type="EMBL" id="GIY97474.1"/>
    </source>
</evidence>
<dbReference type="EMBL" id="BPLR01018162">
    <property type="protein sequence ID" value="GIY97474.1"/>
    <property type="molecule type" value="Genomic_DNA"/>
</dbReference>
<evidence type="ECO:0008006" key="4">
    <source>
        <dbReference type="Google" id="ProtNLM"/>
    </source>
</evidence>
<dbReference type="Proteomes" id="UP001054945">
    <property type="component" value="Unassembled WGS sequence"/>
</dbReference>
<reference evidence="2 3" key="1">
    <citation type="submission" date="2021-06" db="EMBL/GenBank/DDBJ databases">
        <title>Caerostris extrusa draft genome.</title>
        <authorList>
            <person name="Kono N."/>
            <person name="Arakawa K."/>
        </authorList>
    </citation>
    <scope>NUCLEOTIDE SEQUENCE [LARGE SCALE GENOMIC DNA]</scope>
</reference>
<keyword evidence="3" id="KW-1185">Reference proteome</keyword>
<name>A0AAV4XUD6_CAEEX</name>
<gene>
    <name evidence="2" type="ORF">CEXT_759151</name>
</gene>
<accession>A0AAV4XUD6</accession>